<feature type="transmembrane region" description="Helical" evidence="10">
    <location>
        <begin position="224"/>
        <end position="252"/>
    </location>
</feature>
<evidence type="ECO:0000256" key="9">
    <source>
        <dbReference type="ARBA" id="ARBA00023136"/>
    </source>
</evidence>
<evidence type="ECO:0000313" key="12">
    <source>
        <dbReference type="EMBL" id="KAL1591849.1"/>
    </source>
</evidence>
<keyword evidence="13" id="KW-1185">Reference proteome</keyword>
<keyword evidence="5" id="KW-0808">Transferase</keyword>
<evidence type="ECO:0000256" key="10">
    <source>
        <dbReference type="RuleBase" id="RU362022"/>
    </source>
</evidence>
<keyword evidence="10" id="KW-0256">Endoplasmic reticulum</keyword>
<feature type="transmembrane region" description="Helical" evidence="10">
    <location>
        <begin position="166"/>
        <end position="185"/>
    </location>
</feature>
<evidence type="ECO:0000256" key="3">
    <source>
        <dbReference type="ARBA" id="ARBA00012151"/>
    </source>
</evidence>
<keyword evidence="8 10" id="KW-1133">Transmembrane helix</keyword>
<name>A0ABR3QI57_9PLEO</name>
<dbReference type="Proteomes" id="UP001521222">
    <property type="component" value="Unassembled WGS sequence"/>
</dbReference>
<feature type="transmembrane region" description="Helical" evidence="10">
    <location>
        <begin position="99"/>
        <end position="119"/>
    </location>
</feature>
<dbReference type="EMBL" id="JAKIXB020000052">
    <property type="protein sequence ID" value="KAL1591849.1"/>
    <property type="molecule type" value="Genomic_DNA"/>
</dbReference>
<feature type="transmembrane region" description="Helical" evidence="10">
    <location>
        <begin position="139"/>
        <end position="159"/>
    </location>
</feature>
<feature type="region of interest" description="Disordered" evidence="11">
    <location>
        <begin position="1"/>
        <end position="29"/>
    </location>
</feature>
<sequence length="379" mass="42345">MASNGSATASSHDNISFPVNRPAQPGQWTPELDASVRAREASSVQVKPANYVPPEFLPNGKRSLAGIGLRAFFLGNAALIGFIFAAQLAYHGSHLWRPFLFLGTLSVFHFLEFYITAAYNTPDAKISSFLLTNGAQYRIAHSVAFFETIVTSFFFPGWQSKVHSRVAILAGILTVLVGQVVRSTAMAQAGTNFNHQVQSKKNDGHELVTRGLYAYFRHPSYFGFFWWGIGTQVMIGNTVCTLGYAGVLWYFFKKRIDLPRTILMAEKHAETPFCAAQANNVAMCIDRPTRVIIAYSIKATKRIRLGYSKVDNQGLWYEMWDTWRSYTDLRSDGCITEKAHAYSRPEVNQALFPLSTRLVWYVWRSICDIGGGSNAQGCD</sequence>
<keyword evidence="4 10" id="KW-0489">Methyltransferase</keyword>
<dbReference type="InterPro" id="IPR007269">
    <property type="entry name" value="ICMT_MeTrfase"/>
</dbReference>
<dbReference type="PANTHER" id="PTHR12714">
    <property type="entry name" value="PROTEIN-S ISOPRENYLCYSTEINE O-METHYLTRANSFERASE"/>
    <property type="match status" value="1"/>
</dbReference>
<reference evidence="12 13" key="1">
    <citation type="submission" date="2024-02" db="EMBL/GenBank/DDBJ databases">
        <title>De novo assembly and annotation of 12 fungi associated with fruit tree decline syndrome in Ontario, Canada.</title>
        <authorList>
            <person name="Sulman M."/>
            <person name="Ellouze W."/>
            <person name="Ilyukhin E."/>
        </authorList>
    </citation>
    <scope>NUCLEOTIDE SEQUENCE [LARGE SCALE GENOMIC DNA]</scope>
    <source>
        <strain evidence="12 13">M97-236</strain>
    </source>
</reference>
<evidence type="ECO:0000256" key="6">
    <source>
        <dbReference type="ARBA" id="ARBA00022691"/>
    </source>
</evidence>
<evidence type="ECO:0000256" key="5">
    <source>
        <dbReference type="ARBA" id="ARBA00022679"/>
    </source>
</evidence>
<keyword evidence="6 10" id="KW-0949">S-adenosyl-L-methionine</keyword>
<feature type="transmembrane region" description="Helical" evidence="10">
    <location>
        <begin position="67"/>
        <end position="90"/>
    </location>
</feature>
<gene>
    <name evidence="12" type="primary">STE14</name>
    <name evidence="12" type="ORF">SLS59_010027</name>
</gene>
<proteinExistence type="inferred from homology"/>
<evidence type="ECO:0000256" key="4">
    <source>
        <dbReference type="ARBA" id="ARBA00022603"/>
    </source>
</evidence>
<keyword evidence="9 10" id="KW-0472">Membrane</keyword>
<dbReference type="Gene3D" id="1.20.120.1630">
    <property type="match status" value="1"/>
</dbReference>
<feature type="compositionally biased region" description="Polar residues" evidence="11">
    <location>
        <begin position="1"/>
        <end position="14"/>
    </location>
</feature>
<comment type="caution">
    <text evidence="12">The sequence shown here is derived from an EMBL/GenBank/DDBJ whole genome shotgun (WGS) entry which is preliminary data.</text>
</comment>
<evidence type="ECO:0000313" key="13">
    <source>
        <dbReference type="Proteomes" id="UP001521222"/>
    </source>
</evidence>
<comment type="subcellular location">
    <subcellularLocation>
        <location evidence="10">Endoplasmic reticulum membrane</location>
        <topology evidence="10">Multi-pass membrane protein</topology>
    </subcellularLocation>
    <subcellularLocation>
        <location evidence="1">Membrane</location>
        <topology evidence="1">Multi-pass membrane protein</topology>
    </subcellularLocation>
</comment>
<keyword evidence="7 10" id="KW-0812">Transmembrane</keyword>
<accession>A0ABR3QI57</accession>
<evidence type="ECO:0000256" key="8">
    <source>
        <dbReference type="ARBA" id="ARBA00022989"/>
    </source>
</evidence>
<evidence type="ECO:0000256" key="7">
    <source>
        <dbReference type="ARBA" id="ARBA00022692"/>
    </source>
</evidence>
<evidence type="ECO:0000256" key="2">
    <source>
        <dbReference type="ARBA" id="ARBA00009140"/>
    </source>
</evidence>
<dbReference type="EC" id="2.1.1.100" evidence="3 10"/>
<dbReference type="PROSITE" id="PS51564">
    <property type="entry name" value="SAM_ICMT"/>
    <property type="match status" value="1"/>
</dbReference>
<dbReference type="PANTHER" id="PTHR12714:SF9">
    <property type="entry name" value="PROTEIN-S-ISOPRENYLCYSTEINE O-METHYLTRANSFERASE"/>
    <property type="match status" value="1"/>
</dbReference>
<comment type="catalytic activity">
    <reaction evidence="10">
        <text>[protein]-C-terminal S-[(2E,6E)-farnesyl]-L-cysteine + S-adenosyl-L-methionine = [protein]-C-terminal S-[(2E,6E)-farnesyl]-L-cysteine methyl ester + S-adenosyl-L-homocysteine</text>
        <dbReference type="Rhea" id="RHEA:21672"/>
        <dbReference type="Rhea" id="RHEA-COMP:12125"/>
        <dbReference type="Rhea" id="RHEA-COMP:12126"/>
        <dbReference type="ChEBI" id="CHEBI:57856"/>
        <dbReference type="ChEBI" id="CHEBI:59789"/>
        <dbReference type="ChEBI" id="CHEBI:90510"/>
        <dbReference type="ChEBI" id="CHEBI:90511"/>
        <dbReference type="EC" id="2.1.1.100"/>
    </reaction>
</comment>
<evidence type="ECO:0000256" key="1">
    <source>
        <dbReference type="ARBA" id="ARBA00004141"/>
    </source>
</evidence>
<dbReference type="GO" id="GO:0032259">
    <property type="term" value="P:methylation"/>
    <property type="evidence" value="ECO:0007669"/>
    <property type="project" value="UniProtKB-KW"/>
</dbReference>
<comment type="similarity">
    <text evidence="2 10">Belongs to the class VI-like SAM-binding methyltransferase superfamily. Isoprenylcysteine carboxyl methyltransferase family.</text>
</comment>
<evidence type="ECO:0000256" key="11">
    <source>
        <dbReference type="SAM" id="MobiDB-lite"/>
    </source>
</evidence>
<dbReference type="Pfam" id="PF04140">
    <property type="entry name" value="ICMT"/>
    <property type="match status" value="1"/>
</dbReference>
<dbReference type="GO" id="GO:0008168">
    <property type="term" value="F:methyltransferase activity"/>
    <property type="evidence" value="ECO:0007669"/>
    <property type="project" value="UniProtKB-KW"/>
</dbReference>
<protein>
    <recommendedName>
        <fullName evidence="3 10">Protein-S-isoprenylcysteine O-methyltransferase</fullName>
        <ecNumber evidence="3 10">2.1.1.100</ecNumber>
    </recommendedName>
</protein>
<organism evidence="12 13">
    <name type="scientific">Nothophoma quercina</name>
    <dbReference type="NCBI Taxonomy" id="749835"/>
    <lineage>
        <taxon>Eukaryota</taxon>
        <taxon>Fungi</taxon>
        <taxon>Dikarya</taxon>
        <taxon>Ascomycota</taxon>
        <taxon>Pezizomycotina</taxon>
        <taxon>Dothideomycetes</taxon>
        <taxon>Pleosporomycetidae</taxon>
        <taxon>Pleosporales</taxon>
        <taxon>Pleosporineae</taxon>
        <taxon>Didymellaceae</taxon>
        <taxon>Nothophoma</taxon>
    </lineage>
</organism>
<dbReference type="InterPro" id="IPR025770">
    <property type="entry name" value="PPMT_MeTrfase"/>
</dbReference>